<dbReference type="Gene3D" id="1.10.10.10">
    <property type="entry name" value="Winged helix-like DNA-binding domain superfamily/Winged helix DNA-binding domain"/>
    <property type="match status" value="1"/>
</dbReference>
<dbReference type="InterPro" id="IPR013249">
    <property type="entry name" value="RNA_pol_sigma70_r4_t2"/>
</dbReference>
<keyword evidence="2" id="KW-0805">Transcription regulation</keyword>
<comment type="caution">
    <text evidence="7">The sequence shown here is derived from an EMBL/GenBank/DDBJ whole genome shotgun (WGS) entry which is preliminary data.</text>
</comment>
<dbReference type="SUPFAM" id="SSF88946">
    <property type="entry name" value="Sigma2 domain of RNA polymerase sigma factors"/>
    <property type="match status" value="1"/>
</dbReference>
<feature type="domain" description="RNA polymerase sigma factor 70 region 4 type 2" evidence="6">
    <location>
        <begin position="151"/>
        <end position="202"/>
    </location>
</feature>
<organism evidence="7 8">
    <name type="scientific">Rapidithrix thailandica</name>
    <dbReference type="NCBI Taxonomy" id="413964"/>
    <lineage>
        <taxon>Bacteria</taxon>
        <taxon>Pseudomonadati</taxon>
        <taxon>Bacteroidota</taxon>
        <taxon>Cytophagia</taxon>
        <taxon>Cytophagales</taxon>
        <taxon>Flammeovirgaceae</taxon>
        <taxon>Rapidithrix</taxon>
    </lineage>
</organism>
<dbReference type="EMBL" id="JBDKWZ010000005">
    <property type="protein sequence ID" value="MEN7548489.1"/>
    <property type="molecule type" value="Genomic_DNA"/>
</dbReference>
<dbReference type="InterPro" id="IPR036388">
    <property type="entry name" value="WH-like_DNA-bd_sf"/>
</dbReference>
<evidence type="ECO:0000259" key="6">
    <source>
        <dbReference type="Pfam" id="PF08281"/>
    </source>
</evidence>
<dbReference type="GO" id="GO:0003677">
    <property type="term" value="F:DNA binding"/>
    <property type="evidence" value="ECO:0007669"/>
    <property type="project" value="InterPro"/>
</dbReference>
<dbReference type="Gene3D" id="1.10.1740.10">
    <property type="match status" value="1"/>
</dbReference>
<comment type="similarity">
    <text evidence="1">Belongs to the sigma-70 factor family. ECF subfamily.</text>
</comment>
<dbReference type="PANTHER" id="PTHR43133">
    <property type="entry name" value="RNA POLYMERASE ECF-TYPE SIGMA FACTO"/>
    <property type="match status" value="1"/>
</dbReference>
<dbReference type="CDD" id="cd06171">
    <property type="entry name" value="Sigma70_r4"/>
    <property type="match status" value="1"/>
</dbReference>
<keyword evidence="8" id="KW-1185">Reference proteome</keyword>
<gene>
    <name evidence="7" type="ORF">AAG747_11250</name>
</gene>
<dbReference type="InterPro" id="IPR013325">
    <property type="entry name" value="RNA_pol_sigma_r2"/>
</dbReference>
<feature type="transmembrane region" description="Helical" evidence="5">
    <location>
        <begin position="206"/>
        <end position="223"/>
    </location>
</feature>
<dbReference type="InterPro" id="IPR013324">
    <property type="entry name" value="RNA_pol_sigma_r3/r4-like"/>
</dbReference>
<accession>A0AAW9RUR1</accession>
<keyword evidence="5" id="KW-0472">Membrane</keyword>
<keyword evidence="5" id="KW-1133">Transmembrane helix</keyword>
<dbReference type="InterPro" id="IPR039425">
    <property type="entry name" value="RNA_pol_sigma-70-like"/>
</dbReference>
<dbReference type="NCBIfam" id="TIGR02937">
    <property type="entry name" value="sigma70-ECF"/>
    <property type="match status" value="1"/>
</dbReference>
<reference evidence="7 8" key="1">
    <citation type="submission" date="2024-04" db="EMBL/GenBank/DDBJ databases">
        <title>Novel genus in family Flammeovirgaceae.</title>
        <authorList>
            <person name="Nguyen T.H."/>
            <person name="Vuong T.Q."/>
            <person name="Le H."/>
            <person name="Kim S.-G."/>
        </authorList>
    </citation>
    <scope>NUCLEOTIDE SEQUENCE [LARGE SCALE GENOMIC DNA]</scope>
    <source>
        <strain evidence="7 8">JCM 23209</strain>
    </source>
</reference>
<dbReference type="Proteomes" id="UP001403385">
    <property type="component" value="Unassembled WGS sequence"/>
</dbReference>
<dbReference type="AlphaFoldDB" id="A0AAW9RUR1"/>
<dbReference type="GO" id="GO:0006352">
    <property type="term" value="P:DNA-templated transcription initiation"/>
    <property type="evidence" value="ECO:0007669"/>
    <property type="project" value="InterPro"/>
</dbReference>
<dbReference type="Pfam" id="PF08281">
    <property type="entry name" value="Sigma70_r4_2"/>
    <property type="match status" value="1"/>
</dbReference>
<evidence type="ECO:0000256" key="1">
    <source>
        <dbReference type="ARBA" id="ARBA00010641"/>
    </source>
</evidence>
<dbReference type="PANTHER" id="PTHR43133:SF46">
    <property type="entry name" value="RNA POLYMERASE SIGMA-70 FACTOR ECF SUBFAMILY"/>
    <property type="match status" value="1"/>
</dbReference>
<evidence type="ECO:0000256" key="3">
    <source>
        <dbReference type="ARBA" id="ARBA00023082"/>
    </source>
</evidence>
<evidence type="ECO:0000256" key="2">
    <source>
        <dbReference type="ARBA" id="ARBA00023015"/>
    </source>
</evidence>
<proteinExistence type="inferred from homology"/>
<evidence type="ECO:0000313" key="8">
    <source>
        <dbReference type="Proteomes" id="UP001403385"/>
    </source>
</evidence>
<keyword evidence="4" id="KW-0804">Transcription</keyword>
<keyword evidence="3" id="KW-0731">Sigma factor</keyword>
<name>A0AAW9RUR1_9BACT</name>
<dbReference type="RefSeq" id="WP_346821267.1">
    <property type="nucleotide sequence ID" value="NZ_JBDKWZ010000005.1"/>
</dbReference>
<evidence type="ECO:0000313" key="7">
    <source>
        <dbReference type="EMBL" id="MEN7548489.1"/>
    </source>
</evidence>
<evidence type="ECO:0000256" key="5">
    <source>
        <dbReference type="SAM" id="Phobius"/>
    </source>
</evidence>
<keyword evidence="5" id="KW-0812">Transmembrane</keyword>
<sequence>MKKYDPVTSPSNANANLQQKEKHFLQGKTDLEIWRQFKKGNEGAFNYIYQTYFSELFRYGHRFTQDRELIKDAIQDLFIELRKSSTNLADTDSIKFYLYKSLRWKIQLYSKKNAKFLLVQEPSEDWHFDIVFSHEVQLINRQISEERIQHLQKALQTLPKRQKEALYYFYYESMTYEEVAGIMDLDHVKSARNLIYKSLKTLKKEIPLLPMAILLIVFFYDFFVC</sequence>
<dbReference type="SUPFAM" id="SSF88659">
    <property type="entry name" value="Sigma3 and sigma4 domains of RNA polymerase sigma factors"/>
    <property type="match status" value="1"/>
</dbReference>
<evidence type="ECO:0000256" key="4">
    <source>
        <dbReference type="ARBA" id="ARBA00023163"/>
    </source>
</evidence>
<protein>
    <submittedName>
        <fullName evidence="7">Sigma-70 family RNA polymerase sigma factor</fullName>
    </submittedName>
</protein>
<dbReference type="InterPro" id="IPR014284">
    <property type="entry name" value="RNA_pol_sigma-70_dom"/>
</dbReference>
<dbReference type="GO" id="GO:0016987">
    <property type="term" value="F:sigma factor activity"/>
    <property type="evidence" value="ECO:0007669"/>
    <property type="project" value="UniProtKB-KW"/>
</dbReference>